<comment type="caution">
    <text evidence="10">The sequence shown here is derived from an EMBL/GenBank/DDBJ whole genome shotgun (WGS) entry which is preliminary data.</text>
</comment>
<dbReference type="Pfam" id="PF02518">
    <property type="entry name" value="HATPase_c"/>
    <property type="match status" value="1"/>
</dbReference>
<dbReference type="Pfam" id="PF13589">
    <property type="entry name" value="HATPase_c_3"/>
    <property type="match status" value="1"/>
</dbReference>
<dbReference type="Proteomes" id="UP000218784">
    <property type="component" value="Unassembled WGS sequence"/>
</dbReference>
<evidence type="ECO:0000256" key="6">
    <source>
        <dbReference type="ARBA" id="ARBA00023012"/>
    </source>
</evidence>
<name>A0A2A4HUC6_9SPHN</name>
<feature type="region of interest" description="Disordered" evidence="8">
    <location>
        <begin position="137"/>
        <end position="160"/>
    </location>
</feature>
<evidence type="ECO:0000256" key="8">
    <source>
        <dbReference type="SAM" id="MobiDB-lite"/>
    </source>
</evidence>
<proteinExistence type="predicted"/>
<dbReference type="PANTHER" id="PTHR43065:SF10">
    <property type="entry name" value="PEROXIDE STRESS-ACTIVATED HISTIDINE KINASE MAK3"/>
    <property type="match status" value="1"/>
</dbReference>
<keyword evidence="7" id="KW-0175">Coiled coil</keyword>
<dbReference type="GO" id="GO:0000160">
    <property type="term" value="P:phosphorelay signal transduction system"/>
    <property type="evidence" value="ECO:0007669"/>
    <property type="project" value="UniProtKB-KW"/>
</dbReference>
<keyword evidence="6" id="KW-0902">Two-component regulatory system</keyword>
<keyword evidence="4" id="KW-0418">Kinase</keyword>
<dbReference type="Gene3D" id="3.30.565.10">
    <property type="entry name" value="Histidine kinase-like ATPase, C-terminal domain"/>
    <property type="match status" value="2"/>
</dbReference>
<evidence type="ECO:0000313" key="10">
    <source>
        <dbReference type="EMBL" id="PCG07621.1"/>
    </source>
</evidence>
<evidence type="ECO:0000256" key="2">
    <source>
        <dbReference type="ARBA" id="ARBA00022679"/>
    </source>
</evidence>
<dbReference type="GO" id="GO:0005524">
    <property type="term" value="F:ATP binding"/>
    <property type="evidence" value="ECO:0007669"/>
    <property type="project" value="UniProtKB-KW"/>
</dbReference>
<dbReference type="InterPro" id="IPR036890">
    <property type="entry name" value="HATPase_C_sf"/>
</dbReference>
<dbReference type="EMBL" id="NWVD01000014">
    <property type="protein sequence ID" value="PCG07621.1"/>
    <property type="molecule type" value="Genomic_DNA"/>
</dbReference>
<dbReference type="SMART" id="SM00387">
    <property type="entry name" value="HATPase_c"/>
    <property type="match status" value="1"/>
</dbReference>
<keyword evidence="1" id="KW-0597">Phosphoprotein</keyword>
<dbReference type="RefSeq" id="WP_096614030.1">
    <property type="nucleotide sequence ID" value="NZ_NWVD01000014.1"/>
</dbReference>
<feature type="coiled-coil region" evidence="7">
    <location>
        <begin position="559"/>
        <end position="586"/>
    </location>
</feature>
<keyword evidence="3" id="KW-0547">Nucleotide-binding</keyword>
<dbReference type="AlphaFoldDB" id="A0A2A4HUC6"/>
<dbReference type="InterPro" id="IPR003594">
    <property type="entry name" value="HATPase_dom"/>
</dbReference>
<evidence type="ECO:0000256" key="5">
    <source>
        <dbReference type="ARBA" id="ARBA00022840"/>
    </source>
</evidence>
<evidence type="ECO:0000256" key="7">
    <source>
        <dbReference type="SAM" id="Coils"/>
    </source>
</evidence>
<reference evidence="10 11" key="1">
    <citation type="submission" date="2017-09" db="EMBL/GenBank/DDBJ databases">
        <title>Sphingomonas ginsenosidimutans KACC 14949, whole genome shotgun sequence.</title>
        <authorList>
            <person name="Feng G."/>
            <person name="Zhu H."/>
        </authorList>
    </citation>
    <scope>NUCLEOTIDE SEQUENCE [LARGE SCALE GENOMIC DNA]</scope>
    <source>
        <strain evidence="10 11">KACC 14949</strain>
    </source>
</reference>
<keyword evidence="2" id="KW-0808">Transferase</keyword>
<protein>
    <recommendedName>
        <fullName evidence="9">Histidine kinase domain-containing protein</fullName>
    </recommendedName>
</protein>
<dbReference type="PANTHER" id="PTHR43065">
    <property type="entry name" value="SENSOR HISTIDINE KINASE"/>
    <property type="match status" value="1"/>
</dbReference>
<dbReference type="InterPro" id="IPR005467">
    <property type="entry name" value="His_kinase_dom"/>
</dbReference>
<organism evidence="10 11">
    <name type="scientific">Sphingomonas ginsenosidimutans</name>
    <dbReference type="NCBI Taxonomy" id="862134"/>
    <lineage>
        <taxon>Bacteria</taxon>
        <taxon>Pseudomonadati</taxon>
        <taxon>Pseudomonadota</taxon>
        <taxon>Alphaproteobacteria</taxon>
        <taxon>Sphingomonadales</taxon>
        <taxon>Sphingomonadaceae</taxon>
        <taxon>Sphingomonas</taxon>
    </lineage>
</organism>
<feature type="domain" description="Histidine kinase" evidence="9">
    <location>
        <begin position="650"/>
        <end position="865"/>
    </location>
</feature>
<evidence type="ECO:0000256" key="3">
    <source>
        <dbReference type="ARBA" id="ARBA00022741"/>
    </source>
</evidence>
<dbReference type="SUPFAM" id="SSF55874">
    <property type="entry name" value="ATPase domain of HSP90 chaperone/DNA topoisomerase II/histidine kinase"/>
    <property type="match status" value="2"/>
</dbReference>
<dbReference type="GO" id="GO:0016301">
    <property type="term" value="F:kinase activity"/>
    <property type="evidence" value="ECO:0007669"/>
    <property type="project" value="UniProtKB-KW"/>
</dbReference>
<evidence type="ECO:0000259" key="9">
    <source>
        <dbReference type="PROSITE" id="PS50109"/>
    </source>
</evidence>
<keyword evidence="5" id="KW-0067">ATP-binding</keyword>
<evidence type="ECO:0000313" key="11">
    <source>
        <dbReference type="Proteomes" id="UP000218784"/>
    </source>
</evidence>
<gene>
    <name evidence="10" type="ORF">COA17_17175</name>
</gene>
<evidence type="ECO:0000256" key="4">
    <source>
        <dbReference type="ARBA" id="ARBA00022777"/>
    </source>
</evidence>
<dbReference type="PROSITE" id="PS50109">
    <property type="entry name" value="HIS_KIN"/>
    <property type="match status" value="1"/>
</dbReference>
<accession>A0A2A4HUC6</accession>
<sequence length="870" mass="95570">MAVEPDQEAELKVGAHVLVQLGSELVTDVEQAILECVKNAYDADAPGCKIDIDTREAGSKLEIGTVDKYWGFNSPSETVTVEMLGKDGQLLAARPDTGDAEIIRRLNYTGRITIEDKGDGLDPAQLRSSWLVISRSSKRSAAGSQKSKTKKGRTPLGDKGLGRLGSMKLGDILRIETATSTAAPLAVAEFRWADCEAARTVDQIPVFMDSLPNDERFKGTRVSVFGLRDLPEWRRKDRIVEITRSLARLISPFEATSTFPVGITLDGHDQSLISVTDELLKRAVAEFIFEWKDDEADSAKRILVATARFRKSLFTSERSRKNRERTAAVFGRDRGAGFAEALKSYGRLKPYREKHIDLDGAWFVELKRTYQWSDMQLDTGAALVDPGPFSGAFYFFHLDKLGPEDGDIADIDAPAAAGIGIDRQLLKDMTGISILRDGFRVRSQGDWLGLSQSMTSGSTYGMRVDNTVGYFALTGEQNYKLVEKSDREGFVEDAAYRGFMQVAKYCRSFANESLEQVRRALDDYYKRLLSSGEVTGNDGSPVNTFDALESGIKSTEHARDDAGRIAAELQADLDRLEREAAVGGANAEAAGRALIVANRAVAAMHSVQIKLTDGARAGANLVRLRQEFDEKDEQTIALFESAAVGLSARGLAHELRTHLTEIRQRTSAIEQASKAGASAFLPHLRAIRASCTAISSAAALIDPMLPRSRSVKETIALRAFVEDFFKGRSSIYERAGIAIRITGTGTTVRANRPRLTQVFDNLVRNSAYWLRRGEVTGQVKRPKEIMVHLTAGGFIVADSGPGVDPDYESSLFEIFVTAKPERDTGQGLGLFIVTELLRADGCEISLLPDRNEDGRLYRFAVNLRPLVVRA</sequence>
<evidence type="ECO:0000256" key="1">
    <source>
        <dbReference type="ARBA" id="ARBA00022553"/>
    </source>
</evidence>
<keyword evidence="11" id="KW-1185">Reference proteome</keyword>